<evidence type="ECO:0000313" key="4">
    <source>
        <dbReference type="EMBL" id="PWV04343.1"/>
    </source>
</evidence>
<feature type="region of interest" description="Disordered" evidence="1">
    <location>
        <begin position="90"/>
        <end position="109"/>
    </location>
</feature>
<feature type="domain" description="Retrotransposon hot spot protein,C-terminal" evidence="2">
    <location>
        <begin position="192"/>
        <end position="438"/>
    </location>
</feature>
<evidence type="ECO:0000259" key="2">
    <source>
        <dbReference type="Pfam" id="PF07999"/>
    </source>
</evidence>
<dbReference type="InterPro" id="IPR046836">
    <property type="entry name" value="RHS_C"/>
</dbReference>
<protein>
    <submittedName>
        <fullName evidence="4">Putative retrotransposon hot spot protein (RHS)</fullName>
    </submittedName>
</protein>
<dbReference type="InterPro" id="IPR052980">
    <property type="entry name" value="Crinkler_effector"/>
</dbReference>
<gene>
    <name evidence="4" type="ORF">C3747_154g97</name>
</gene>
<evidence type="ECO:0000313" key="5">
    <source>
        <dbReference type="Proteomes" id="UP000246078"/>
    </source>
</evidence>
<dbReference type="InterPro" id="IPR046835">
    <property type="entry name" value="RHS_N"/>
</dbReference>
<dbReference type="PANTHER" id="PTHR33129">
    <property type="entry name" value="PROTEIN KINASE DOMAIN-CONTAINING PROTEIN-RELATED"/>
    <property type="match status" value="1"/>
</dbReference>
<evidence type="ECO:0000259" key="3">
    <source>
        <dbReference type="Pfam" id="PF20445"/>
    </source>
</evidence>
<feature type="domain" description="Retrotransposon hot spot protein N-terminal" evidence="3">
    <location>
        <begin position="71"/>
        <end position="187"/>
    </location>
</feature>
<dbReference type="VEuPathDB" id="TriTrypDB:C3747_154g97"/>
<dbReference type="Pfam" id="PF07999">
    <property type="entry name" value="RHSP"/>
    <property type="match status" value="1"/>
</dbReference>
<evidence type="ECO:0000256" key="1">
    <source>
        <dbReference type="SAM" id="MobiDB-lite"/>
    </source>
</evidence>
<reference evidence="4 5" key="1">
    <citation type="journal article" date="2018" name="Microb. Genom.">
        <title>Expanding an expanded genome: long-read sequencing of Trypanosoma cruzi.</title>
        <authorList>
            <person name="Berna L."/>
            <person name="Rodriguez M."/>
            <person name="Chiribao M.L."/>
            <person name="Parodi-Talice A."/>
            <person name="Pita S."/>
            <person name="Rijo G."/>
            <person name="Alvarez-Valin F."/>
            <person name="Robello C."/>
        </authorList>
    </citation>
    <scope>NUCLEOTIDE SEQUENCE [LARGE SCALE GENOMIC DNA]</scope>
    <source>
        <strain evidence="4 5">TCC</strain>
    </source>
</reference>
<organism evidence="4 5">
    <name type="scientific">Trypanosoma cruzi</name>
    <dbReference type="NCBI Taxonomy" id="5693"/>
    <lineage>
        <taxon>Eukaryota</taxon>
        <taxon>Discoba</taxon>
        <taxon>Euglenozoa</taxon>
        <taxon>Kinetoplastea</taxon>
        <taxon>Metakinetoplastina</taxon>
        <taxon>Trypanosomatida</taxon>
        <taxon>Trypanosomatidae</taxon>
        <taxon>Trypanosoma</taxon>
        <taxon>Schizotrypanum</taxon>
    </lineage>
</organism>
<dbReference type="InterPro" id="IPR006518">
    <property type="entry name" value="Trypano_RHS"/>
</dbReference>
<dbReference type="Proteomes" id="UP000246078">
    <property type="component" value="Unassembled WGS sequence"/>
</dbReference>
<dbReference type="NCBIfam" id="TIGR01631">
    <property type="entry name" value="Trypano_RHS"/>
    <property type="match status" value="1"/>
</dbReference>
<dbReference type="AlphaFoldDB" id="A0A2V2W9F6"/>
<proteinExistence type="predicted"/>
<comment type="caution">
    <text evidence="4">The sequence shown here is derived from an EMBL/GenBank/DDBJ whole genome shotgun (WGS) entry which is preliminary data.</text>
</comment>
<name>A0A2V2W9F6_TRYCR</name>
<dbReference type="EMBL" id="PRFC01000154">
    <property type="protein sequence ID" value="PWV04343.1"/>
    <property type="molecule type" value="Genomic_DNA"/>
</dbReference>
<dbReference type="Pfam" id="PF20445">
    <property type="entry name" value="RHS_N"/>
    <property type="match status" value="1"/>
</dbReference>
<dbReference type="PANTHER" id="PTHR33129:SF3">
    <property type="entry name" value="HOT SPOT (RHS) PROTEIN, PUTATIVE-RELATED"/>
    <property type="match status" value="1"/>
</dbReference>
<sequence length="443" mass="49214">MRRAVKGELVFDEDIRKLCDKGVDNLPGWSLAAAEVKAAVHNSTKHFLDAAAEEARNPTTTSAPEKLEGVYESVHNAGRSHAVELPDGVERKKTGTGMGVHEGKPEQSWSYREADDAIEENDAVQKFGAAPPVLMVLASEKGWPHSWNTIQDPPKDVFVNCEVERVWQIVKGDVTAWSTHHGGTDFTPKRRVLIGTPGIGKSVAAGSHLLYQLLQYDVEKLQVVVHCFVGRDACVSDKTTRAVTRCGDEDMCISELRSLRGHGRNVYIIYGVAKEGTPPPRHFAPTSGWGMIAVSFPKVANYDEWAKQLQASRIIVNCPDEVDVKAMCAWMKRDETAEKQAECWKMVEKHMYLLGPIPRHVFYEEAFRERCGAVRFALQSINEGTVKGCFSRGGESPWYSEDPSHKPVKVVREIYAGGVILFNAPISDCLEERTLERLPSVAE</sequence>
<accession>A0A2V2W9F6</accession>
<dbReference type="VEuPathDB" id="TriTrypDB:TcCL_Unassigned04368"/>